<reference evidence="4" key="2">
    <citation type="submission" date="2019-03" db="EMBL/GenBank/DDBJ databases">
        <authorList>
            <consortium name="Pathogen Informatics"/>
        </authorList>
    </citation>
    <scope>NUCLEOTIDE SEQUENCE</scope>
    <source>
        <strain evidence="4">5012STDY7626445</strain>
    </source>
</reference>
<dbReference type="RefSeq" id="WP_023301374.1">
    <property type="nucleotide sequence ID" value="NZ_AP026912.1"/>
</dbReference>
<organism evidence="3">
    <name type="scientific">Klebsiella pneumoniae</name>
    <dbReference type="NCBI Taxonomy" id="573"/>
    <lineage>
        <taxon>Bacteria</taxon>
        <taxon>Pseudomonadati</taxon>
        <taxon>Pseudomonadota</taxon>
        <taxon>Gammaproteobacteria</taxon>
        <taxon>Enterobacterales</taxon>
        <taxon>Enterobacteriaceae</taxon>
        <taxon>Klebsiella/Raoultella group</taxon>
        <taxon>Klebsiella</taxon>
        <taxon>Klebsiella pneumoniae complex</taxon>
    </lineage>
</organism>
<feature type="compositionally biased region" description="Basic residues" evidence="1">
    <location>
        <begin position="1"/>
        <end position="10"/>
    </location>
</feature>
<reference evidence="3" key="1">
    <citation type="submission" date="2019-01" db="EMBL/GenBank/DDBJ databases">
        <authorList>
            <person name="Lista F."/>
            <person name="Anselmo A."/>
        </authorList>
    </citation>
    <scope>NUCLEOTIDE SEQUENCE</scope>
    <source>
        <strain evidence="3">20S</strain>
    </source>
</reference>
<feature type="domain" description="IrrE N-terminal-like" evidence="2">
    <location>
        <begin position="51"/>
        <end position="172"/>
    </location>
</feature>
<evidence type="ECO:0000313" key="3">
    <source>
        <dbReference type="EMBL" id="TCX07342.1"/>
    </source>
</evidence>
<sequence>MMAFIRKKTQEKKAPSSTDTSMKTPEQLLQFAQKNNIDLYPLDVSRLTILLGIKMRLEPLKGEDSGCLYKDNKSQEWIMLVNSLHHPNRQRFTIAHEIAHYLMHSKQLDFFKDEVFFRNGESNIIEIEANRFAAELLMPSEAFSVFIKQKSTLVADIANYFGVSAMAVRIRAQQLGYQGHNL</sequence>
<accession>A0A483GEB1</accession>
<dbReference type="Pfam" id="PF06114">
    <property type="entry name" value="Peptidase_M78"/>
    <property type="match status" value="1"/>
</dbReference>
<dbReference type="AlphaFoldDB" id="A0A483GEB1"/>
<evidence type="ECO:0000256" key="1">
    <source>
        <dbReference type="SAM" id="MobiDB-lite"/>
    </source>
</evidence>
<gene>
    <name evidence="3" type="ORF">ETE86_17595</name>
    <name evidence="4" type="ORF">SAMEA4873647_04153</name>
</gene>
<evidence type="ECO:0000313" key="4">
    <source>
        <dbReference type="EMBL" id="VGL85434.1"/>
    </source>
</evidence>
<dbReference type="PANTHER" id="PTHR43236:SF2">
    <property type="entry name" value="BLL0069 PROTEIN"/>
    <property type="match status" value="1"/>
</dbReference>
<protein>
    <submittedName>
        <fullName evidence="4">Domain of uncharacterized function (DUF955)</fullName>
    </submittedName>
    <submittedName>
        <fullName evidence="3">ImmA/IrrE family metallo-endopeptidase</fullName>
    </submittedName>
</protein>
<dbReference type="EMBL" id="SDCC01000014">
    <property type="protein sequence ID" value="TCX07342.1"/>
    <property type="molecule type" value="Genomic_DNA"/>
</dbReference>
<name>A0A483GEB1_KLEPN</name>
<proteinExistence type="predicted"/>
<feature type="region of interest" description="Disordered" evidence="1">
    <location>
        <begin position="1"/>
        <end position="23"/>
    </location>
</feature>
<dbReference type="InterPro" id="IPR052345">
    <property type="entry name" value="Rad_response_metalloprotease"/>
</dbReference>
<evidence type="ECO:0000259" key="2">
    <source>
        <dbReference type="Pfam" id="PF06114"/>
    </source>
</evidence>
<dbReference type="InterPro" id="IPR010359">
    <property type="entry name" value="IrrE_HExxH"/>
</dbReference>
<dbReference type="Gene3D" id="1.10.10.2910">
    <property type="match status" value="1"/>
</dbReference>
<dbReference type="PANTHER" id="PTHR43236">
    <property type="entry name" value="ANTITOXIN HIGA1"/>
    <property type="match status" value="1"/>
</dbReference>
<dbReference type="EMBL" id="CAAHCR010000006">
    <property type="protein sequence ID" value="VGL85434.1"/>
    <property type="molecule type" value="Genomic_DNA"/>
</dbReference>